<comment type="catalytic activity">
    <reaction evidence="7">
        <text>glycyl-[protein] + reduced [flavodoxin] + S-adenosyl-L-methionine = glycin-2-yl radical-[protein] + semiquinone [flavodoxin] + 5'-deoxyadenosine + L-methionine + H(+)</text>
        <dbReference type="Rhea" id="RHEA:61976"/>
        <dbReference type="Rhea" id="RHEA-COMP:10622"/>
        <dbReference type="Rhea" id="RHEA-COMP:14480"/>
        <dbReference type="Rhea" id="RHEA-COMP:15993"/>
        <dbReference type="Rhea" id="RHEA-COMP:15994"/>
        <dbReference type="ChEBI" id="CHEBI:15378"/>
        <dbReference type="ChEBI" id="CHEBI:17319"/>
        <dbReference type="ChEBI" id="CHEBI:29947"/>
        <dbReference type="ChEBI" id="CHEBI:32722"/>
        <dbReference type="ChEBI" id="CHEBI:57618"/>
        <dbReference type="ChEBI" id="CHEBI:57844"/>
        <dbReference type="ChEBI" id="CHEBI:59789"/>
        <dbReference type="ChEBI" id="CHEBI:140311"/>
    </reaction>
</comment>
<sequence>MEGYVYNIRRYSRHDGPGVRTTVFLKGCPLRCQWCSSPQTWSLKPEPVFLASKCIGCGKCLHACKNGAINMLPGAHRINYSKCIKCGACAKACPSQAIRMDAQKMTSEEVVDIVERDKKYYRPTGGGITLSGGEVLAQADFSADILRLSQEAGIHTCIESSAYGSWDALEKILKHTKIAYFDLKHVDDAAHRELTGVSNEIIKQNIEKAAKSGLCRVVVNLPAIPGMNDSEKNIRAMAFFLHEIGLSEVKYLSFHKLGQHEYEELGWDYPVKDLPANEPEEDDDKKAFFESLGIHIVTK</sequence>
<gene>
    <name evidence="10" type="ORF">PUP29_05535</name>
</gene>
<dbReference type="NCBIfam" id="TIGR02494">
    <property type="entry name" value="PFLE_PFLC"/>
    <property type="match status" value="1"/>
</dbReference>
<dbReference type="InterPro" id="IPR013785">
    <property type="entry name" value="Aldolase_TIM"/>
</dbReference>
<evidence type="ECO:0000256" key="2">
    <source>
        <dbReference type="ARBA" id="ARBA00022485"/>
    </source>
</evidence>
<dbReference type="InterPro" id="IPR012839">
    <property type="entry name" value="Organic_radical_activase"/>
</dbReference>
<evidence type="ECO:0000256" key="3">
    <source>
        <dbReference type="ARBA" id="ARBA00022691"/>
    </source>
</evidence>
<evidence type="ECO:0000259" key="8">
    <source>
        <dbReference type="PROSITE" id="PS51379"/>
    </source>
</evidence>
<protein>
    <submittedName>
        <fullName evidence="10">Glycyl-radical enzyme activating protein</fullName>
    </submittedName>
</protein>
<dbReference type="PROSITE" id="PS00198">
    <property type="entry name" value="4FE4S_FER_1"/>
    <property type="match status" value="1"/>
</dbReference>
<dbReference type="EMBL" id="CP117826">
    <property type="protein sequence ID" value="XCC63376.1"/>
    <property type="molecule type" value="Genomic_DNA"/>
</dbReference>
<feature type="domain" description="4Fe-4S ferredoxin-type" evidence="8">
    <location>
        <begin position="74"/>
        <end position="103"/>
    </location>
</feature>
<dbReference type="AlphaFoldDB" id="A0AAU8ACW8"/>
<dbReference type="InterPro" id="IPR034457">
    <property type="entry name" value="Organic_radical-activating"/>
</dbReference>
<dbReference type="SFLD" id="SFLDG01118">
    <property type="entry name" value="activating_enzymes__group_2"/>
    <property type="match status" value="1"/>
</dbReference>
<dbReference type="PIRSF" id="PIRSF000371">
    <property type="entry name" value="PFL_act_enz"/>
    <property type="match status" value="1"/>
</dbReference>
<evidence type="ECO:0000256" key="6">
    <source>
        <dbReference type="ARBA" id="ARBA00023014"/>
    </source>
</evidence>
<keyword evidence="6" id="KW-0411">Iron-sulfur</keyword>
<dbReference type="GO" id="GO:0051539">
    <property type="term" value="F:4 iron, 4 sulfur cluster binding"/>
    <property type="evidence" value="ECO:0007669"/>
    <property type="project" value="UniProtKB-KW"/>
</dbReference>
<dbReference type="SUPFAM" id="SSF54862">
    <property type="entry name" value="4Fe-4S ferredoxins"/>
    <property type="match status" value="1"/>
</dbReference>
<dbReference type="SFLD" id="SFLDG01066">
    <property type="entry name" value="organic_radical-activating_enz"/>
    <property type="match status" value="1"/>
</dbReference>
<dbReference type="PROSITE" id="PS51379">
    <property type="entry name" value="4FE4S_FER_2"/>
    <property type="match status" value="2"/>
</dbReference>
<dbReference type="SFLD" id="SFLDS00029">
    <property type="entry name" value="Radical_SAM"/>
    <property type="match status" value="1"/>
</dbReference>
<evidence type="ECO:0000256" key="7">
    <source>
        <dbReference type="ARBA" id="ARBA00047365"/>
    </source>
</evidence>
<dbReference type="Gene3D" id="3.30.70.20">
    <property type="match status" value="1"/>
</dbReference>
<keyword evidence="2" id="KW-0004">4Fe-4S</keyword>
<keyword evidence="5" id="KW-0408">Iron</keyword>
<dbReference type="InterPro" id="IPR017900">
    <property type="entry name" value="4Fe4S_Fe_S_CS"/>
</dbReference>
<dbReference type="PANTHER" id="PTHR30352">
    <property type="entry name" value="PYRUVATE FORMATE-LYASE-ACTIVATING ENZYME"/>
    <property type="match status" value="1"/>
</dbReference>
<name>A0AAU8ACW8_9FIRM</name>
<dbReference type="InterPro" id="IPR007197">
    <property type="entry name" value="rSAM"/>
</dbReference>
<organism evidence="10">
    <name type="scientific">Christensenella massiliensis</name>
    <dbReference type="NCBI Taxonomy" id="1805714"/>
    <lineage>
        <taxon>Bacteria</taxon>
        <taxon>Bacillati</taxon>
        <taxon>Bacillota</taxon>
        <taxon>Clostridia</taxon>
        <taxon>Christensenellales</taxon>
        <taxon>Christensenellaceae</taxon>
        <taxon>Christensenella</taxon>
    </lineage>
</organism>
<reference evidence="10" key="1">
    <citation type="submission" date="2023-02" db="EMBL/GenBank/DDBJ databases">
        <title>Gut commensal Christensenella minuta modulates host metabolism via a new class of secondary bile acids.</title>
        <authorList>
            <person name="Liu C."/>
        </authorList>
    </citation>
    <scope>NUCLEOTIDE SEQUENCE</scope>
    <source>
        <strain evidence="10">CA70</strain>
    </source>
</reference>
<dbReference type="InterPro" id="IPR040074">
    <property type="entry name" value="BssD/PflA/YjjW"/>
</dbReference>
<evidence type="ECO:0000259" key="9">
    <source>
        <dbReference type="PROSITE" id="PS51918"/>
    </source>
</evidence>
<evidence type="ECO:0000256" key="4">
    <source>
        <dbReference type="ARBA" id="ARBA00022723"/>
    </source>
</evidence>
<comment type="cofactor">
    <cofactor evidence="1">
        <name>[4Fe-4S] cluster</name>
        <dbReference type="ChEBI" id="CHEBI:49883"/>
    </cofactor>
</comment>
<accession>A0AAU8ACW8</accession>
<feature type="domain" description="4Fe-4S ferredoxin-type" evidence="8">
    <location>
        <begin position="45"/>
        <end position="73"/>
    </location>
</feature>
<evidence type="ECO:0000313" key="10">
    <source>
        <dbReference type="EMBL" id="XCC63376.1"/>
    </source>
</evidence>
<proteinExistence type="predicted"/>
<dbReference type="RefSeq" id="WP_079546755.1">
    <property type="nucleotide sequence ID" value="NZ_CP117826.1"/>
</dbReference>
<dbReference type="Pfam" id="PF04055">
    <property type="entry name" value="Radical_SAM"/>
    <property type="match status" value="1"/>
</dbReference>
<evidence type="ECO:0000256" key="5">
    <source>
        <dbReference type="ARBA" id="ARBA00023004"/>
    </source>
</evidence>
<dbReference type="GO" id="GO:0046872">
    <property type="term" value="F:metal ion binding"/>
    <property type="evidence" value="ECO:0007669"/>
    <property type="project" value="UniProtKB-KW"/>
</dbReference>
<dbReference type="InterPro" id="IPR058240">
    <property type="entry name" value="rSAM_sf"/>
</dbReference>
<evidence type="ECO:0000256" key="1">
    <source>
        <dbReference type="ARBA" id="ARBA00001966"/>
    </source>
</evidence>
<dbReference type="PROSITE" id="PS51918">
    <property type="entry name" value="RADICAL_SAM"/>
    <property type="match status" value="1"/>
</dbReference>
<dbReference type="InterPro" id="IPR017896">
    <property type="entry name" value="4Fe4S_Fe-S-bd"/>
</dbReference>
<keyword evidence="3" id="KW-0949">S-adenosyl-L-methionine</keyword>
<dbReference type="Gene3D" id="3.20.20.70">
    <property type="entry name" value="Aldolase class I"/>
    <property type="match status" value="1"/>
</dbReference>
<dbReference type="Pfam" id="PF00037">
    <property type="entry name" value="Fer4"/>
    <property type="match status" value="2"/>
</dbReference>
<keyword evidence="4" id="KW-0479">Metal-binding</keyword>
<dbReference type="GO" id="GO:0016491">
    <property type="term" value="F:oxidoreductase activity"/>
    <property type="evidence" value="ECO:0007669"/>
    <property type="project" value="InterPro"/>
</dbReference>
<dbReference type="PANTHER" id="PTHR30352:SF4">
    <property type="entry name" value="PYRUVATE FORMATE-LYASE 2-ACTIVATING ENZYME"/>
    <property type="match status" value="1"/>
</dbReference>
<feature type="domain" description="Radical SAM core" evidence="9">
    <location>
        <begin position="14"/>
        <end position="295"/>
    </location>
</feature>
<dbReference type="SUPFAM" id="SSF102114">
    <property type="entry name" value="Radical SAM enzymes"/>
    <property type="match status" value="1"/>
</dbReference>